<evidence type="ECO:0000256" key="10">
    <source>
        <dbReference type="ARBA" id="ARBA00022989"/>
    </source>
</evidence>
<evidence type="ECO:0000256" key="3">
    <source>
        <dbReference type="ARBA" id="ARBA00008741"/>
    </source>
</evidence>
<name>A0ABW0SU17_9GAMM</name>
<dbReference type="InterPro" id="IPR052075">
    <property type="entry name" value="Heme_exporter_D"/>
</dbReference>
<keyword evidence="10 12" id="KW-1133">Transmembrane helix</keyword>
<keyword evidence="5 12" id="KW-0813">Transport</keyword>
<evidence type="ECO:0000256" key="11">
    <source>
        <dbReference type="ARBA" id="ARBA00023136"/>
    </source>
</evidence>
<evidence type="ECO:0000256" key="5">
    <source>
        <dbReference type="ARBA" id="ARBA00022448"/>
    </source>
</evidence>
<comment type="caution">
    <text evidence="14">The sequence shown here is derived from an EMBL/GenBank/DDBJ whole genome shotgun (WGS) entry which is preliminary data.</text>
</comment>
<evidence type="ECO:0000256" key="13">
    <source>
        <dbReference type="SAM" id="MobiDB-lite"/>
    </source>
</evidence>
<sequence length="81" mass="8951">MSMLQSVLAANGDVAGFFRMGGYAAYVWPAYAVFFVVLIVDTVAPRLRRRRVLRELSARLARQQARQDRTGGNSIPSPPSP</sequence>
<feature type="transmembrane region" description="Helical" evidence="12">
    <location>
        <begin position="23"/>
        <end position="44"/>
    </location>
</feature>
<dbReference type="InterPro" id="IPR007078">
    <property type="entry name" value="Haem_export_protD_CcmD"/>
</dbReference>
<dbReference type="Proteomes" id="UP001596111">
    <property type="component" value="Unassembled WGS sequence"/>
</dbReference>
<comment type="similarity">
    <text evidence="3 12">Belongs to the CcmD/CycX/HelD family.</text>
</comment>
<comment type="subcellular location">
    <subcellularLocation>
        <location evidence="2 12">Cell inner membrane</location>
        <topology evidence="2 12">Single-pass membrane protein</topology>
    </subcellularLocation>
</comment>
<dbReference type="RefSeq" id="WP_377324077.1">
    <property type="nucleotide sequence ID" value="NZ_JBHSNG010000002.1"/>
</dbReference>
<reference evidence="15" key="1">
    <citation type="journal article" date="2019" name="Int. J. Syst. Evol. Microbiol.">
        <title>The Global Catalogue of Microorganisms (GCM) 10K type strain sequencing project: providing services to taxonomists for standard genome sequencing and annotation.</title>
        <authorList>
            <consortium name="The Broad Institute Genomics Platform"/>
            <consortium name="The Broad Institute Genome Sequencing Center for Infectious Disease"/>
            <person name="Wu L."/>
            <person name="Ma J."/>
        </authorList>
    </citation>
    <scope>NUCLEOTIDE SEQUENCE [LARGE SCALE GENOMIC DNA]</scope>
    <source>
        <strain evidence="15">CGMCC 1.13587</strain>
    </source>
</reference>
<keyword evidence="8 12" id="KW-0812">Transmembrane</keyword>
<evidence type="ECO:0000256" key="2">
    <source>
        <dbReference type="ARBA" id="ARBA00004377"/>
    </source>
</evidence>
<evidence type="ECO:0000256" key="9">
    <source>
        <dbReference type="ARBA" id="ARBA00022748"/>
    </source>
</evidence>
<evidence type="ECO:0000256" key="7">
    <source>
        <dbReference type="ARBA" id="ARBA00022519"/>
    </source>
</evidence>
<dbReference type="PANTHER" id="PTHR37531:SF1">
    <property type="entry name" value="HEME EXPORTER PROTEIN D"/>
    <property type="match status" value="1"/>
</dbReference>
<keyword evidence="11 12" id="KW-0472">Membrane</keyword>
<keyword evidence="6 12" id="KW-1003">Cell membrane</keyword>
<evidence type="ECO:0000313" key="14">
    <source>
        <dbReference type="EMBL" id="MFC5579989.1"/>
    </source>
</evidence>
<evidence type="ECO:0000313" key="15">
    <source>
        <dbReference type="Proteomes" id="UP001596111"/>
    </source>
</evidence>
<dbReference type="Pfam" id="PF04995">
    <property type="entry name" value="CcmD"/>
    <property type="match status" value="1"/>
</dbReference>
<keyword evidence="15" id="KW-1185">Reference proteome</keyword>
<dbReference type="PANTHER" id="PTHR37531">
    <property type="entry name" value="HEME EXPORTER PROTEIN D"/>
    <property type="match status" value="1"/>
</dbReference>
<evidence type="ECO:0000256" key="12">
    <source>
        <dbReference type="RuleBase" id="RU363101"/>
    </source>
</evidence>
<protein>
    <recommendedName>
        <fullName evidence="4 12">Heme exporter protein D</fullName>
    </recommendedName>
</protein>
<accession>A0ABW0SU17</accession>
<dbReference type="EMBL" id="JBHSNG010000002">
    <property type="protein sequence ID" value="MFC5579989.1"/>
    <property type="molecule type" value="Genomic_DNA"/>
</dbReference>
<feature type="region of interest" description="Disordered" evidence="13">
    <location>
        <begin position="62"/>
        <end position="81"/>
    </location>
</feature>
<comment type="function">
    <text evidence="1 12">Required for the export of heme to the periplasm for the biogenesis of c-type cytochromes.</text>
</comment>
<evidence type="ECO:0000256" key="1">
    <source>
        <dbReference type="ARBA" id="ARBA00002442"/>
    </source>
</evidence>
<gene>
    <name evidence="14" type="primary">ccmD</name>
    <name evidence="14" type="ORF">ACFPPB_02495</name>
</gene>
<evidence type="ECO:0000256" key="8">
    <source>
        <dbReference type="ARBA" id="ARBA00022692"/>
    </source>
</evidence>
<keyword evidence="7 12" id="KW-0997">Cell inner membrane</keyword>
<evidence type="ECO:0000256" key="4">
    <source>
        <dbReference type="ARBA" id="ARBA00016461"/>
    </source>
</evidence>
<evidence type="ECO:0000256" key="6">
    <source>
        <dbReference type="ARBA" id="ARBA00022475"/>
    </source>
</evidence>
<keyword evidence="9 12" id="KW-0201">Cytochrome c-type biogenesis</keyword>
<dbReference type="NCBIfam" id="TIGR03141">
    <property type="entry name" value="cytochro_ccmD"/>
    <property type="match status" value="1"/>
</dbReference>
<proteinExistence type="inferred from homology"/>
<organism evidence="14 15">
    <name type="scientific">Rhodanobacter terrae</name>
    <dbReference type="NCBI Taxonomy" id="418647"/>
    <lineage>
        <taxon>Bacteria</taxon>
        <taxon>Pseudomonadati</taxon>
        <taxon>Pseudomonadota</taxon>
        <taxon>Gammaproteobacteria</taxon>
        <taxon>Lysobacterales</taxon>
        <taxon>Rhodanobacteraceae</taxon>
        <taxon>Rhodanobacter</taxon>
    </lineage>
</organism>